<feature type="transmembrane region" description="Helical" evidence="1">
    <location>
        <begin position="6"/>
        <end position="33"/>
    </location>
</feature>
<protein>
    <submittedName>
        <fullName evidence="2">IrrE N-terminal-like domain</fullName>
    </submittedName>
</protein>
<sequence length="204" mass="23698">MEEIAKYALLFIIAVTGLMTIIIVIILLSFTFLDKIRDKKAEKIKTNIIKSLYYFCDMANIPVSTSGEFTRPNGNDSVGYISYLSDKNTGRISGAVIYLRDDIPLCKECKWSIFAHEVGHYISQDVYNDPSEAGADMEGYRFIMRILSTKEKLIMKSLIDIYFRDKNEHPSENIVYPTHFEENMFMSKCMEEVKKYYERIRSNN</sequence>
<name>A0A8S5PN83_9CAUD</name>
<accession>A0A8S5PN83</accession>
<keyword evidence="1" id="KW-1133">Transmembrane helix</keyword>
<evidence type="ECO:0000313" key="2">
    <source>
        <dbReference type="EMBL" id="DAE08558.1"/>
    </source>
</evidence>
<dbReference type="EMBL" id="BK015472">
    <property type="protein sequence ID" value="DAE08558.1"/>
    <property type="molecule type" value="Genomic_DNA"/>
</dbReference>
<evidence type="ECO:0000256" key="1">
    <source>
        <dbReference type="SAM" id="Phobius"/>
    </source>
</evidence>
<proteinExistence type="predicted"/>
<organism evidence="2">
    <name type="scientific">Myoviridae sp. ctwwN25</name>
    <dbReference type="NCBI Taxonomy" id="2825209"/>
    <lineage>
        <taxon>Viruses</taxon>
        <taxon>Duplodnaviria</taxon>
        <taxon>Heunggongvirae</taxon>
        <taxon>Uroviricota</taxon>
        <taxon>Caudoviricetes</taxon>
    </lineage>
</organism>
<reference evidence="2" key="1">
    <citation type="journal article" date="2021" name="Proc. Natl. Acad. Sci. U.S.A.">
        <title>A Catalog of Tens of Thousands of Viruses from Human Metagenomes Reveals Hidden Associations with Chronic Diseases.</title>
        <authorList>
            <person name="Tisza M.J."/>
            <person name="Buck C.B."/>
        </authorList>
    </citation>
    <scope>NUCLEOTIDE SEQUENCE</scope>
    <source>
        <strain evidence="2">CtwwN25</strain>
    </source>
</reference>
<keyword evidence="1" id="KW-0812">Transmembrane</keyword>
<keyword evidence="1" id="KW-0472">Membrane</keyword>